<name>A0A0F9BGC7_9ZZZZ</name>
<dbReference type="EMBL" id="LAZR01037905">
    <property type="protein sequence ID" value="KKL20949.1"/>
    <property type="molecule type" value="Genomic_DNA"/>
</dbReference>
<proteinExistence type="predicted"/>
<gene>
    <name evidence="1" type="ORF">LCGC14_2450330</name>
</gene>
<reference evidence="1" key="1">
    <citation type="journal article" date="2015" name="Nature">
        <title>Complex archaea that bridge the gap between prokaryotes and eukaryotes.</title>
        <authorList>
            <person name="Spang A."/>
            <person name="Saw J.H."/>
            <person name="Jorgensen S.L."/>
            <person name="Zaremba-Niedzwiedzka K."/>
            <person name="Martijn J."/>
            <person name="Lind A.E."/>
            <person name="van Eijk R."/>
            <person name="Schleper C."/>
            <person name="Guy L."/>
            <person name="Ettema T.J."/>
        </authorList>
    </citation>
    <scope>NUCLEOTIDE SEQUENCE</scope>
</reference>
<dbReference type="AlphaFoldDB" id="A0A0F9BGC7"/>
<organism evidence="1">
    <name type="scientific">marine sediment metagenome</name>
    <dbReference type="NCBI Taxonomy" id="412755"/>
    <lineage>
        <taxon>unclassified sequences</taxon>
        <taxon>metagenomes</taxon>
        <taxon>ecological metagenomes</taxon>
    </lineage>
</organism>
<accession>A0A0F9BGC7</accession>
<sequence length="187" mass="21482">MGGAKNRSHADTDWLKARAREYAMDKGMSDATIRDILSKTEAAGDQPVTQKALHGWLLDTMTEGETRESMHSFSFSDVMYLRGRAFRAAADTEVNRAYIMERAYWWGLYISSLHIVLRSALTLEGGAALPPQFIVANLDQWYEDLRALRQLTPRLHIPPEEVDRVQKELDEFEKHYGRDIRLPKETL</sequence>
<protein>
    <submittedName>
        <fullName evidence="1">Uncharacterized protein</fullName>
    </submittedName>
</protein>
<comment type="caution">
    <text evidence="1">The sequence shown here is derived from an EMBL/GenBank/DDBJ whole genome shotgun (WGS) entry which is preliminary data.</text>
</comment>
<evidence type="ECO:0000313" key="1">
    <source>
        <dbReference type="EMBL" id="KKL20949.1"/>
    </source>
</evidence>